<evidence type="ECO:0000313" key="7">
    <source>
        <dbReference type="Proteomes" id="UP000494256"/>
    </source>
</evidence>
<keyword evidence="4" id="KW-0175">Coiled coil</keyword>
<comment type="caution">
    <text evidence="6">The sequence shown here is derived from an EMBL/GenBank/DDBJ whole genome shotgun (WGS) entry which is preliminary data.</text>
</comment>
<evidence type="ECO:0000256" key="3">
    <source>
        <dbReference type="PROSITE-ProRule" id="PRU00497"/>
    </source>
</evidence>
<feature type="region of interest" description="Disordered" evidence="5">
    <location>
        <begin position="183"/>
        <end position="207"/>
    </location>
</feature>
<dbReference type="InterPro" id="IPR051217">
    <property type="entry name" value="Insect_Cuticle_Struc_Prot"/>
</dbReference>
<dbReference type="InterPro" id="IPR000618">
    <property type="entry name" value="Insect_cuticle"/>
</dbReference>
<evidence type="ECO:0000256" key="1">
    <source>
        <dbReference type="ARBA" id="ARBA00022460"/>
    </source>
</evidence>
<dbReference type="InterPro" id="IPR031311">
    <property type="entry name" value="CHIT_BIND_RR_consensus"/>
</dbReference>
<dbReference type="GO" id="GO:0042302">
    <property type="term" value="F:structural constituent of cuticle"/>
    <property type="evidence" value="ECO:0007669"/>
    <property type="project" value="UniProtKB-UniRule"/>
</dbReference>
<dbReference type="PANTHER" id="PTHR12236">
    <property type="entry name" value="STRUCTURAL CONTITUENT OF CUTICLE"/>
    <property type="match status" value="1"/>
</dbReference>
<dbReference type="AlphaFoldDB" id="A0A8S1ANV0"/>
<evidence type="ECO:0000313" key="6">
    <source>
        <dbReference type="EMBL" id="CAB3247297.1"/>
    </source>
</evidence>
<name>A0A8S1ANV0_ARCPL</name>
<dbReference type="Proteomes" id="UP000494256">
    <property type="component" value="Unassembled WGS sequence"/>
</dbReference>
<dbReference type="PROSITE" id="PS51155">
    <property type="entry name" value="CHIT_BIND_RR_2"/>
    <property type="match status" value="1"/>
</dbReference>
<organism evidence="6 7">
    <name type="scientific">Arctia plantaginis</name>
    <name type="common">Wood tiger moth</name>
    <name type="synonym">Phalaena plantaginis</name>
    <dbReference type="NCBI Taxonomy" id="874455"/>
    <lineage>
        <taxon>Eukaryota</taxon>
        <taxon>Metazoa</taxon>
        <taxon>Ecdysozoa</taxon>
        <taxon>Arthropoda</taxon>
        <taxon>Hexapoda</taxon>
        <taxon>Insecta</taxon>
        <taxon>Pterygota</taxon>
        <taxon>Neoptera</taxon>
        <taxon>Endopterygota</taxon>
        <taxon>Lepidoptera</taxon>
        <taxon>Glossata</taxon>
        <taxon>Ditrysia</taxon>
        <taxon>Noctuoidea</taxon>
        <taxon>Erebidae</taxon>
        <taxon>Arctiinae</taxon>
        <taxon>Arctia</taxon>
    </lineage>
</organism>
<dbReference type="Pfam" id="PF00379">
    <property type="entry name" value="Chitin_bind_4"/>
    <property type="match status" value="1"/>
</dbReference>
<dbReference type="GO" id="GO:0031012">
    <property type="term" value="C:extracellular matrix"/>
    <property type="evidence" value="ECO:0007669"/>
    <property type="project" value="TreeGrafter"/>
</dbReference>
<evidence type="ECO:0000256" key="5">
    <source>
        <dbReference type="SAM" id="MobiDB-lite"/>
    </source>
</evidence>
<feature type="coiled-coil region" evidence="4">
    <location>
        <begin position="55"/>
        <end position="89"/>
    </location>
</feature>
<dbReference type="GO" id="GO:0005615">
    <property type="term" value="C:extracellular space"/>
    <property type="evidence" value="ECO:0007669"/>
    <property type="project" value="TreeGrafter"/>
</dbReference>
<keyword evidence="1 3" id="KW-0193">Cuticle</keyword>
<dbReference type="EMBL" id="CADEBD010000336">
    <property type="protein sequence ID" value="CAB3247297.1"/>
    <property type="molecule type" value="Genomic_DNA"/>
</dbReference>
<dbReference type="OrthoDB" id="7465259at2759"/>
<keyword evidence="2" id="KW-0732">Signal</keyword>
<evidence type="ECO:0000256" key="4">
    <source>
        <dbReference type="SAM" id="Coils"/>
    </source>
</evidence>
<evidence type="ECO:0000256" key="2">
    <source>
        <dbReference type="ARBA" id="ARBA00022729"/>
    </source>
</evidence>
<reference evidence="6 7" key="1">
    <citation type="submission" date="2020-04" db="EMBL/GenBank/DDBJ databases">
        <authorList>
            <person name="Wallbank WR R."/>
            <person name="Pardo Diaz C."/>
            <person name="Kozak K."/>
            <person name="Martin S."/>
            <person name="Jiggins C."/>
            <person name="Moest M."/>
            <person name="Warren A I."/>
            <person name="Byers J.R.P. K."/>
            <person name="Montejo-Kovacevich G."/>
            <person name="Yen C E."/>
        </authorList>
    </citation>
    <scope>NUCLEOTIDE SEQUENCE [LARGE SCALE GENOMIC DNA]</scope>
</reference>
<gene>
    <name evidence="6" type="ORF">APLA_LOCUS11858</name>
</gene>
<dbReference type="PROSITE" id="PS00233">
    <property type="entry name" value="CHIT_BIND_RR_1"/>
    <property type="match status" value="1"/>
</dbReference>
<dbReference type="PANTHER" id="PTHR12236:SF79">
    <property type="entry name" value="CUTICULAR PROTEIN 50CB-RELATED"/>
    <property type="match status" value="1"/>
</dbReference>
<proteinExistence type="predicted"/>
<accession>A0A8S1ANV0</accession>
<sequence>MDGDQYCNITYRKKQTPKLNVSLTEETAVDIENSSLLDSSVNSLPATSKKDYTLLEEYEEIISTLKLRLASADEEIENLNLQNIQLKMSVEKSSKVIALYKKIGITENLLNAVSTPVIRKVKKVFSDVYPVSPRHSIPETNEISTQTTGISMTKHLGKPFSFLIPPETISELRDSSLRPAIYRGSSDNTNSVLSEPKKPTPATVTVPDYEYRERSTLPPIYRAFSDYANNVLRQDKNQGLHEKPVYEYQNNIANYKNYNTNPGTTQENNGDHNYGDNYAFSYTVKDHKTGDDFSHSQSSSGSATNGEYRVRLPDGRMQIVSYTADEGGYKADVRYDDIETSSENNNPLTKEHRFDDFDYRYLNDRYAINSSKGLNNNDKAISYHDLNEDNLYVDYADKNKKSYATNYNNDILVGKLFTGNNSYKLYPNDNVSYNNDINGDIYNDKINQPNLNDYDLYEDKDYSSENVNYQPYTSKYSLYQDGNSAVSNTDSVKSTVVPPYHEIKDLFVTKNPVLSLADRQESIPNRVVTIEPKKHSFFTNIKKVLTAASLHSDALRVLDGASLA</sequence>
<protein>
    <submittedName>
        <fullName evidence="6">Uncharacterized protein</fullName>
    </submittedName>
</protein>